<organism evidence="1 2">
    <name type="scientific">Crystallibacter crystallopoietes</name>
    <dbReference type="NCBI Taxonomy" id="37928"/>
    <lineage>
        <taxon>Bacteria</taxon>
        <taxon>Bacillati</taxon>
        <taxon>Actinomycetota</taxon>
        <taxon>Actinomycetes</taxon>
        <taxon>Micrococcales</taxon>
        <taxon>Micrococcaceae</taxon>
        <taxon>Crystallibacter</taxon>
    </lineage>
</organism>
<proteinExistence type="predicted"/>
<dbReference type="EMBL" id="FNKH01000001">
    <property type="protein sequence ID" value="SDQ03339.1"/>
    <property type="molecule type" value="Genomic_DNA"/>
</dbReference>
<reference evidence="1 2" key="1">
    <citation type="submission" date="2016-10" db="EMBL/GenBank/DDBJ databases">
        <authorList>
            <person name="de Groot N.N."/>
        </authorList>
    </citation>
    <scope>NUCLEOTIDE SEQUENCE [LARGE SCALE GENOMIC DNA]</scope>
    <source>
        <strain evidence="1 2">DSM 20117</strain>
    </source>
</reference>
<evidence type="ECO:0000313" key="1">
    <source>
        <dbReference type="EMBL" id="SDQ03339.1"/>
    </source>
</evidence>
<name>A0A1H0XKM0_9MICC</name>
<gene>
    <name evidence="1" type="ORF">SAMN04489742_0069</name>
</gene>
<keyword evidence="2" id="KW-1185">Reference proteome</keyword>
<sequence>MSTISIVGAGNGLVATACRTRGNAGALAVGLQQAGADAVRAEIEGFLCRDMDDSAAVCAAPDAAHRDGRAA</sequence>
<dbReference type="Proteomes" id="UP000181917">
    <property type="component" value="Unassembled WGS sequence"/>
</dbReference>
<dbReference type="RefSeq" id="WP_011776945.1">
    <property type="nucleotide sequence ID" value="NZ_FNKH01000001.1"/>
</dbReference>
<protein>
    <submittedName>
        <fullName evidence="1">Uncharacterized protein</fullName>
    </submittedName>
</protein>
<dbReference type="AlphaFoldDB" id="A0A1H0XKM0"/>
<evidence type="ECO:0000313" key="2">
    <source>
        <dbReference type="Proteomes" id="UP000181917"/>
    </source>
</evidence>
<accession>A0A1H0XKM0</accession>